<evidence type="ECO:0000313" key="1">
    <source>
        <dbReference type="EMBL" id="KAG5162357.1"/>
    </source>
</evidence>
<dbReference type="AlphaFoldDB" id="A0A8H7XKM3"/>
<dbReference type="OrthoDB" id="2745898at2759"/>
<proteinExistence type="predicted"/>
<organism evidence="1">
    <name type="scientific">Psilocybe cubensis</name>
    <name type="common">Psychedelic mushroom</name>
    <name type="synonym">Stropharia cubensis</name>
    <dbReference type="NCBI Taxonomy" id="181762"/>
    <lineage>
        <taxon>Eukaryota</taxon>
        <taxon>Fungi</taxon>
        <taxon>Dikarya</taxon>
        <taxon>Basidiomycota</taxon>
        <taxon>Agaricomycotina</taxon>
        <taxon>Agaricomycetes</taxon>
        <taxon>Agaricomycetidae</taxon>
        <taxon>Agaricales</taxon>
        <taxon>Agaricineae</taxon>
        <taxon>Strophariaceae</taxon>
        <taxon>Psilocybe</taxon>
    </lineage>
</organism>
<protein>
    <recommendedName>
        <fullName evidence="2">F-box domain-containing protein</fullName>
    </recommendedName>
</protein>
<evidence type="ECO:0008006" key="2">
    <source>
        <dbReference type="Google" id="ProtNLM"/>
    </source>
</evidence>
<accession>A0A8H7XKM3</accession>
<comment type="caution">
    <text evidence="1">The sequence shown here is derived from an EMBL/GenBank/DDBJ whole genome shotgun (WGS) entry which is preliminary data.</text>
</comment>
<sequence>MVRLTFDLYDHIIEQLANIDIRSIRNCALVCSDFLRLSRRHLFRSITLDSTKPKYTRRLERLLNRNPSIVRNIRDVTLEHNINQRNIGPHVLNRLHRVRKFTLQLCDGTECDFCGDSQYDWGGLSARHRTYFYSFIRSNTIVHLTLANIQNISATFLRCLPYLAVLEVDNVSMLDSPFDRSHCDSDSMGIPKLVKIWSRRSNLIPLQNLLGDEHSNIMPAVDLTYLEDIGVALDDDPAGMEFLGFVLQNTENLKSVTLSASDECQTTFKGKVASKLNKHSLKTLKTIKMMVMIEDHETDPYLSFMDELEQIGGKNVLETLSIEIEAETNCHPTTELSKWAELSRVLAATDAFPHLRSVSLKVTLNWCLNTRPDELQARLQHIGVEVFRSLRENDKVKVVFDVVVWDV</sequence>
<dbReference type="EMBL" id="JAFIQS010000019">
    <property type="protein sequence ID" value="KAG5162357.1"/>
    <property type="molecule type" value="Genomic_DNA"/>
</dbReference>
<name>A0A8H7XKM3_PSICU</name>
<reference evidence="1" key="1">
    <citation type="submission" date="2021-02" db="EMBL/GenBank/DDBJ databases">
        <title>Psilocybe cubensis genome.</title>
        <authorList>
            <person name="Mckernan K.J."/>
            <person name="Crawford S."/>
            <person name="Trippe A."/>
            <person name="Kane L.T."/>
            <person name="Mclaughlin S."/>
        </authorList>
    </citation>
    <scope>NUCLEOTIDE SEQUENCE [LARGE SCALE GENOMIC DNA]</scope>
    <source>
        <strain evidence="1">MGC-MH-2018</strain>
    </source>
</reference>
<gene>
    <name evidence="1" type="ORF">JR316_012680</name>
</gene>